<comment type="caution">
    <text evidence="14">The sequence shown here is derived from an EMBL/GenBank/DDBJ whole genome shotgun (WGS) entry which is preliminary data.</text>
</comment>
<feature type="region of interest" description="Disordered" evidence="10">
    <location>
        <begin position="1304"/>
        <end position="1353"/>
    </location>
</feature>
<evidence type="ECO:0000313" key="14">
    <source>
        <dbReference type="EMBL" id="CAG7835020.1"/>
    </source>
</evidence>
<dbReference type="GO" id="GO:0016887">
    <property type="term" value="F:ATP hydrolysis activity"/>
    <property type="evidence" value="ECO:0007669"/>
    <property type="project" value="InterPro"/>
</dbReference>
<dbReference type="PROSITE" id="PS50929">
    <property type="entry name" value="ABC_TM1F"/>
    <property type="match status" value="2"/>
</dbReference>
<accession>A0A8J2PSF9</accession>
<dbReference type="FunFam" id="3.40.50.300:FF:000973">
    <property type="entry name" value="Multidrug resistance-associated protein 4"/>
    <property type="match status" value="1"/>
</dbReference>
<dbReference type="SMART" id="SM00382">
    <property type="entry name" value="AAA"/>
    <property type="match status" value="2"/>
</dbReference>
<dbReference type="CDD" id="cd03250">
    <property type="entry name" value="ABCC_MRP_domain1"/>
    <property type="match status" value="1"/>
</dbReference>
<feature type="domain" description="ABC transmembrane type-1" evidence="13">
    <location>
        <begin position="711"/>
        <end position="1010"/>
    </location>
</feature>
<dbReference type="GO" id="GO:0005524">
    <property type="term" value="F:ATP binding"/>
    <property type="evidence" value="ECO:0007669"/>
    <property type="project" value="UniProtKB-KW"/>
</dbReference>
<dbReference type="Pfam" id="PF00005">
    <property type="entry name" value="ABC_tran"/>
    <property type="match status" value="2"/>
</dbReference>
<reference evidence="14" key="1">
    <citation type="submission" date="2021-06" db="EMBL/GenBank/DDBJ databases">
        <authorList>
            <person name="Hodson N. C."/>
            <person name="Mongue J. A."/>
            <person name="Jaron S. K."/>
        </authorList>
    </citation>
    <scope>NUCLEOTIDE SEQUENCE</scope>
</reference>
<comment type="subcellular location">
    <subcellularLocation>
        <location evidence="1">Membrane</location>
        <topology evidence="1">Multi-pass membrane protein</topology>
    </subcellularLocation>
</comment>
<dbReference type="FunFam" id="3.40.50.300:FF:003838">
    <property type="entry name" value="ATP-dependent bile acid permease, putative"/>
    <property type="match status" value="1"/>
</dbReference>
<sequence>MDFTSKKSVPNPTENSKNILSTIFFWWAFPVLRKGSKQTLNINDIFDCLKSDDAGILGKSLSDAWDNVCMNAKLSGTRPRFYKALLKVFLLNYITIGLLILVNECVVRMVQFVYLYKLITAFNDGSSVEDRYIYGTVIVVTTFIYMAGIHWPRFAINHVGMRCRISACSLIYRKALRLSKAAEDQATVGQLVNLMSNDVCRFDTNLNFVHFMVIGPLQLGVMLYFLWTWADFGVTSLAGVGFLIFLIPFQYYISVLFAENRFKTAKRTDKRGQMMNEIIIAMRVIKMYAWEKPFSVMVDQLRRSEVKILRRTSYLKSFYMSMYISSSKVIIYLTLLAFLLTSGKMNASSVFLLVQAANVMRQIMVYFIPHGAAHLSELVVSANRIEEYLLLEEMSRDVQAISENNNNQLEEQEPGEDKKRPEASVALINTYASWTKEAVTLEDVTLNLRGEKLVMVIGPVGSGKTSFLHALISELPISKGKCVVTGRTSYAAQEPWIFAGNIRQNILFGREFNSSRYSSVVEASALEEDFKQLAYGENTIVGERGIALSGGQKARVNLARALYQKADIYLLDDPLSAVDARVSRHIFEKCVQGHMKNKLRILVTHQLQYLPRADHVIILQRGKVAAQGTYAELIQEGIDFLSLMTDDTEEAKRGRKREDSVSSDKVQEVLSDENEDLPERKDETMAGGTVNGRIYKDYFGAGGSILAVVCLILGFLIYQGLYSFSDYWLSFWVRKAENDTCNESTTMDLFLETSSEGPCEAFEYESYFYIYTGIVIALFFITKATAMYWSYYCMKISVNVHDNMFKSLVRAPTKFFDDNPSGRILNRFTKDMGSMDELLPPTFFDAVSFLLFMAGSVVAVIAANYYLAIPAFFLTIMLYLLRRFYMKTAADLKRIEAMARSPIYTHLSATLQGLTTIRASKSEEILIKQFDGYQNIHSSVFYVFMGGDRWFGIWLEMISMLFIVFVVYGFMILSEIVDFHGGQVGLAISSCLGIAGGFQWGMRQSAETENLMTSVERALEYSKLKPEAPLESTQDKKPPKDWPKSGSVRFQNVYLAYEDTDVLKNLSFEMKDKEKIGIVGRTGAGKSTIIAALFRMTEPRGDVFIDNIRINDIGLHDLRKNVSIIPQDPVLFSGTIRYNLDPFDQFKDDELWQVIEEVELKEAVPALDFKVSDGDCSIITIAHRLHSVMDCDKILVLDNGVLIEYDHPYILLQNPNGILTSMVSHTGTGSTLMLGQVAEDSWKRNQKGLEIVSVNNIANFPNNVKDPVNDKLIEKSPLDSSNVVKSPTNGVVPANNKISINELTSSGVEPKKPTGSVVVPKKSDGSVVAPKKSDGSVVAPKKSDGSVVAPKKS</sequence>
<dbReference type="OrthoDB" id="6500128at2759"/>
<evidence type="ECO:0000256" key="1">
    <source>
        <dbReference type="ARBA" id="ARBA00004141"/>
    </source>
</evidence>
<dbReference type="FunFam" id="1.20.1560.10:FF:000026">
    <property type="entry name" value="Multidrug resistance-associated protein lethal(2)03659"/>
    <property type="match status" value="1"/>
</dbReference>
<evidence type="ECO:0000256" key="9">
    <source>
        <dbReference type="ARBA" id="ARBA00023136"/>
    </source>
</evidence>
<name>A0A8J2PSF9_9HEXA</name>
<dbReference type="InterPro" id="IPR017871">
    <property type="entry name" value="ABC_transporter-like_CS"/>
</dbReference>
<feature type="compositionally biased region" description="Basic and acidic residues" evidence="10">
    <location>
        <begin position="651"/>
        <end position="667"/>
    </location>
</feature>
<keyword evidence="6" id="KW-0547">Nucleotide-binding</keyword>
<dbReference type="PANTHER" id="PTHR24223:SF456">
    <property type="entry name" value="MULTIDRUG RESISTANCE-ASSOCIATED PROTEIN LETHAL(2)03659"/>
    <property type="match status" value="1"/>
</dbReference>
<evidence type="ECO:0000256" key="6">
    <source>
        <dbReference type="ARBA" id="ARBA00022741"/>
    </source>
</evidence>
<dbReference type="InterPro" id="IPR050173">
    <property type="entry name" value="ABC_transporter_C-like"/>
</dbReference>
<feature type="transmembrane region" description="Helical" evidence="11">
    <location>
        <begin position="233"/>
        <end position="253"/>
    </location>
</feature>
<feature type="transmembrane region" description="Helical" evidence="11">
    <location>
        <begin position="698"/>
        <end position="721"/>
    </location>
</feature>
<evidence type="ECO:0000256" key="4">
    <source>
        <dbReference type="ARBA" id="ARBA00022692"/>
    </source>
</evidence>
<keyword evidence="7" id="KW-0067">ATP-binding</keyword>
<keyword evidence="15" id="KW-1185">Reference proteome</keyword>
<feature type="transmembrane region" description="Helical" evidence="11">
    <location>
        <begin position="768"/>
        <end position="789"/>
    </location>
</feature>
<keyword evidence="3" id="KW-0813">Transport</keyword>
<evidence type="ECO:0000313" key="15">
    <source>
        <dbReference type="Proteomes" id="UP000708208"/>
    </source>
</evidence>
<feature type="transmembrane region" description="Helical" evidence="11">
    <location>
        <begin position="951"/>
        <end position="972"/>
    </location>
</feature>
<feature type="transmembrane region" description="Helical" evidence="11">
    <location>
        <begin position="88"/>
        <end position="112"/>
    </location>
</feature>
<evidence type="ECO:0000256" key="7">
    <source>
        <dbReference type="ARBA" id="ARBA00022840"/>
    </source>
</evidence>
<dbReference type="PROSITE" id="PS50893">
    <property type="entry name" value="ABC_TRANSPORTER_2"/>
    <property type="match status" value="2"/>
</dbReference>
<organism evidence="14 15">
    <name type="scientific">Allacma fusca</name>
    <dbReference type="NCBI Taxonomy" id="39272"/>
    <lineage>
        <taxon>Eukaryota</taxon>
        <taxon>Metazoa</taxon>
        <taxon>Ecdysozoa</taxon>
        <taxon>Arthropoda</taxon>
        <taxon>Hexapoda</taxon>
        <taxon>Collembola</taxon>
        <taxon>Symphypleona</taxon>
        <taxon>Sminthuridae</taxon>
        <taxon>Allacma</taxon>
    </lineage>
</organism>
<feature type="non-terminal residue" evidence="14">
    <location>
        <position position="1"/>
    </location>
</feature>
<keyword evidence="5" id="KW-0677">Repeat</keyword>
<evidence type="ECO:0000256" key="8">
    <source>
        <dbReference type="ARBA" id="ARBA00022989"/>
    </source>
</evidence>
<feature type="transmembrane region" description="Helical" evidence="11">
    <location>
        <begin position="208"/>
        <end position="227"/>
    </location>
</feature>
<dbReference type="PANTHER" id="PTHR24223">
    <property type="entry name" value="ATP-BINDING CASSETTE SUB-FAMILY C"/>
    <property type="match status" value="1"/>
</dbReference>
<dbReference type="InterPro" id="IPR003439">
    <property type="entry name" value="ABC_transporter-like_ATP-bd"/>
</dbReference>
<protein>
    <recommendedName>
        <fullName evidence="16">Multidrug resistance-associated protein lethal(2)03659</fullName>
    </recommendedName>
</protein>
<keyword evidence="9 11" id="KW-0472">Membrane</keyword>
<evidence type="ECO:0000256" key="10">
    <source>
        <dbReference type="SAM" id="MobiDB-lite"/>
    </source>
</evidence>
<dbReference type="InterPro" id="IPR011527">
    <property type="entry name" value="ABC1_TM_dom"/>
</dbReference>
<evidence type="ECO:0000256" key="5">
    <source>
        <dbReference type="ARBA" id="ARBA00022737"/>
    </source>
</evidence>
<evidence type="ECO:0000259" key="13">
    <source>
        <dbReference type="PROSITE" id="PS50929"/>
    </source>
</evidence>
<dbReference type="Pfam" id="PF00664">
    <property type="entry name" value="ABC_membrane"/>
    <property type="match status" value="2"/>
</dbReference>
<keyword evidence="8 11" id="KW-1133">Transmembrane helix</keyword>
<evidence type="ECO:0008006" key="16">
    <source>
        <dbReference type="Google" id="ProtNLM"/>
    </source>
</evidence>
<feature type="transmembrane region" description="Helical" evidence="11">
    <location>
        <begin position="132"/>
        <end position="152"/>
    </location>
</feature>
<feature type="domain" description="ABC transporter" evidence="12">
    <location>
        <begin position="1048"/>
        <end position="1276"/>
    </location>
</feature>
<feature type="region of interest" description="Disordered" evidence="10">
    <location>
        <begin position="651"/>
        <end position="683"/>
    </location>
</feature>
<dbReference type="Proteomes" id="UP000708208">
    <property type="component" value="Unassembled WGS sequence"/>
</dbReference>
<dbReference type="InterPro" id="IPR003593">
    <property type="entry name" value="AAA+_ATPase"/>
</dbReference>
<dbReference type="GO" id="GO:0140359">
    <property type="term" value="F:ABC-type transporter activity"/>
    <property type="evidence" value="ECO:0007669"/>
    <property type="project" value="InterPro"/>
</dbReference>
<feature type="domain" description="ABC transporter" evidence="12">
    <location>
        <begin position="425"/>
        <end position="646"/>
    </location>
</feature>
<dbReference type="GO" id="GO:0016020">
    <property type="term" value="C:membrane"/>
    <property type="evidence" value="ECO:0007669"/>
    <property type="project" value="UniProtKB-SubCell"/>
</dbReference>
<feature type="transmembrane region" description="Helical" evidence="11">
    <location>
        <begin position="867"/>
        <end position="885"/>
    </location>
</feature>
<evidence type="ECO:0000256" key="11">
    <source>
        <dbReference type="SAM" id="Phobius"/>
    </source>
</evidence>
<gene>
    <name evidence="14" type="ORF">AFUS01_LOCUS44450</name>
</gene>
<dbReference type="PROSITE" id="PS00211">
    <property type="entry name" value="ABC_TRANSPORTER_1"/>
    <property type="match status" value="1"/>
</dbReference>
<evidence type="ECO:0000256" key="3">
    <source>
        <dbReference type="ARBA" id="ARBA00022448"/>
    </source>
</evidence>
<comment type="similarity">
    <text evidence="2">Belongs to the ABC transporter superfamily. ABCC family. Conjugate transporter (TC 3.A.1.208) subfamily.</text>
</comment>
<dbReference type="EMBL" id="CAJVCH010570481">
    <property type="protein sequence ID" value="CAG7835020.1"/>
    <property type="molecule type" value="Genomic_DNA"/>
</dbReference>
<feature type="domain" description="ABC transmembrane type-1" evidence="13">
    <location>
        <begin position="96"/>
        <end position="376"/>
    </location>
</feature>
<evidence type="ECO:0000256" key="2">
    <source>
        <dbReference type="ARBA" id="ARBA00009726"/>
    </source>
</evidence>
<proteinExistence type="inferred from homology"/>
<dbReference type="FunFam" id="1.20.1560.10:FF:000014">
    <property type="entry name" value="Multidrug resistance-associated protein member 4"/>
    <property type="match status" value="1"/>
</dbReference>
<evidence type="ECO:0000259" key="12">
    <source>
        <dbReference type="PROSITE" id="PS50893"/>
    </source>
</evidence>
<keyword evidence="4 11" id="KW-0812">Transmembrane</keyword>